<organism evidence="2 3">
    <name type="scientific">Hoyosella rhizosphaerae</name>
    <dbReference type="NCBI Taxonomy" id="1755582"/>
    <lineage>
        <taxon>Bacteria</taxon>
        <taxon>Bacillati</taxon>
        <taxon>Actinomycetota</taxon>
        <taxon>Actinomycetes</taxon>
        <taxon>Mycobacteriales</taxon>
        <taxon>Hoyosellaceae</taxon>
        <taxon>Hoyosella</taxon>
    </lineage>
</organism>
<sequence>MAVWGTRNRSRSCSVFILVIYFAVAVPFFAAELLAGSTTRGVIGFVTLPLIAVIFFDKRFRDWIDARTHAADNASQGS</sequence>
<dbReference type="EMBL" id="BMJH01000001">
    <property type="protein sequence ID" value="GGC56807.1"/>
    <property type="molecule type" value="Genomic_DNA"/>
</dbReference>
<dbReference type="AlphaFoldDB" id="A0A916XAB4"/>
<keyword evidence="3" id="KW-1185">Reference proteome</keyword>
<protein>
    <submittedName>
        <fullName evidence="2">Uncharacterized protein</fullName>
    </submittedName>
</protein>
<feature type="transmembrane region" description="Helical" evidence="1">
    <location>
        <begin position="37"/>
        <end position="56"/>
    </location>
</feature>
<name>A0A916XAB4_9ACTN</name>
<keyword evidence="1" id="KW-0472">Membrane</keyword>
<reference evidence="2" key="1">
    <citation type="journal article" date="2014" name="Int. J. Syst. Evol. Microbiol.">
        <title>Complete genome sequence of Corynebacterium casei LMG S-19264T (=DSM 44701T), isolated from a smear-ripened cheese.</title>
        <authorList>
            <consortium name="US DOE Joint Genome Institute (JGI-PGF)"/>
            <person name="Walter F."/>
            <person name="Albersmeier A."/>
            <person name="Kalinowski J."/>
            <person name="Ruckert C."/>
        </authorList>
    </citation>
    <scope>NUCLEOTIDE SEQUENCE</scope>
    <source>
        <strain evidence="2">CGMCC 1.15478</strain>
    </source>
</reference>
<dbReference type="Proteomes" id="UP000641514">
    <property type="component" value="Unassembled WGS sequence"/>
</dbReference>
<evidence type="ECO:0000313" key="2">
    <source>
        <dbReference type="EMBL" id="GGC56807.1"/>
    </source>
</evidence>
<evidence type="ECO:0000313" key="3">
    <source>
        <dbReference type="Proteomes" id="UP000641514"/>
    </source>
</evidence>
<gene>
    <name evidence="2" type="ORF">GCM10011410_06590</name>
</gene>
<reference evidence="2" key="2">
    <citation type="submission" date="2020-09" db="EMBL/GenBank/DDBJ databases">
        <authorList>
            <person name="Sun Q."/>
            <person name="Zhou Y."/>
        </authorList>
    </citation>
    <scope>NUCLEOTIDE SEQUENCE</scope>
    <source>
        <strain evidence="2">CGMCC 1.15478</strain>
    </source>
</reference>
<keyword evidence="1" id="KW-1133">Transmembrane helix</keyword>
<keyword evidence="1" id="KW-0812">Transmembrane</keyword>
<proteinExistence type="predicted"/>
<comment type="caution">
    <text evidence="2">The sequence shown here is derived from an EMBL/GenBank/DDBJ whole genome shotgun (WGS) entry which is preliminary data.</text>
</comment>
<feature type="transmembrane region" description="Helical" evidence="1">
    <location>
        <begin position="12"/>
        <end position="31"/>
    </location>
</feature>
<accession>A0A916XAB4</accession>
<evidence type="ECO:0000256" key="1">
    <source>
        <dbReference type="SAM" id="Phobius"/>
    </source>
</evidence>